<evidence type="ECO:0000256" key="1">
    <source>
        <dbReference type="SAM" id="SignalP"/>
    </source>
</evidence>
<accession>A0A319CYD6</accession>
<evidence type="ECO:0008006" key="4">
    <source>
        <dbReference type="Google" id="ProtNLM"/>
    </source>
</evidence>
<sequence>MACTRAGDVLSLSLLTFSLFGQLVPAQLIQAGVWCSGEDPPLVLRLRMGAFRQRNHRQSILFSRAAGLHHRQVCTGRYCSRAREGKDRMSDTYRDNTAGCTGVVSLHHEPWLAVAH</sequence>
<dbReference type="VEuPathDB" id="FungiDB:BO71DRAFT_100745"/>
<dbReference type="AlphaFoldDB" id="A0A319CYD6"/>
<dbReference type="EMBL" id="KZ826015">
    <property type="protein sequence ID" value="PYH89709.1"/>
    <property type="molecule type" value="Genomic_DNA"/>
</dbReference>
<feature type="chain" id="PRO_5016327750" description="Secreted protein" evidence="1">
    <location>
        <begin position="27"/>
        <end position="116"/>
    </location>
</feature>
<gene>
    <name evidence="2" type="ORF">BO71DRAFT_100745</name>
</gene>
<dbReference type="Proteomes" id="UP000247810">
    <property type="component" value="Unassembled WGS sequence"/>
</dbReference>
<reference evidence="2 3" key="1">
    <citation type="submission" date="2018-02" db="EMBL/GenBank/DDBJ databases">
        <title>The genomes of Aspergillus section Nigri reveals drivers in fungal speciation.</title>
        <authorList>
            <consortium name="DOE Joint Genome Institute"/>
            <person name="Vesth T.C."/>
            <person name="Nybo J."/>
            <person name="Theobald S."/>
            <person name="Brandl J."/>
            <person name="Frisvad J.C."/>
            <person name="Nielsen K.F."/>
            <person name="Lyhne E.K."/>
            <person name="Kogle M.E."/>
            <person name="Kuo A."/>
            <person name="Riley R."/>
            <person name="Clum A."/>
            <person name="Nolan M."/>
            <person name="Lipzen A."/>
            <person name="Salamov A."/>
            <person name="Henrissat B."/>
            <person name="Wiebenga A."/>
            <person name="De vries R.P."/>
            <person name="Grigoriev I.V."/>
            <person name="Mortensen U.H."/>
            <person name="Andersen M.R."/>
            <person name="Baker S.E."/>
        </authorList>
    </citation>
    <scope>NUCLEOTIDE SEQUENCE [LARGE SCALE GENOMIC DNA]</scope>
    <source>
        <strain evidence="2 3">CBS 707.79</strain>
    </source>
</reference>
<proteinExistence type="predicted"/>
<organism evidence="2 3">
    <name type="scientific">Aspergillus ellipticus CBS 707.79</name>
    <dbReference type="NCBI Taxonomy" id="1448320"/>
    <lineage>
        <taxon>Eukaryota</taxon>
        <taxon>Fungi</taxon>
        <taxon>Dikarya</taxon>
        <taxon>Ascomycota</taxon>
        <taxon>Pezizomycotina</taxon>
        <taxon>Eurotiomycetes</taxon>
        <taxon>Eurotiomycetidae</taxon>
        <taxon>Eurotiales</taxon>
        <taxon>Aspergillaceae</taxon>
        <taxon>Aspergillus</taxon>
        <taxon>Aspergillus subgen. Circumdati</taxon>
    </lineage>
</organism>
<protein>
    <recommendedName>
        <fullName evidence="4">Secreted protein</fullName>
    </recommendedName>
</protein>
<evidence type="ECO:0000313" key="3">
    <source>
        <dbReference type="Proteomes" id="UP000247810"/>
    </source>
</evidence>
<evidence type="ECO:0000313" key="2">
    <source>
        <dbReference type="EMBL" id="PYH89709.1"/>
    </source>
</evidence>
<name>A0A319CYD6_9EURO</name>
<keyword evidence="3" id="KW-1185">Reference proteome</keyword>
<feature type="signal peptide" evidence="1">
    <location>
        <begin position="1"/>
        <end position="26"/>
    </location>
</feature>
<keyword evidence="1" id="KW-0732">Signal</keyword>